<name>A0AAN5C5E2_9BILA</name>
<gene>
    <name evidence="1" type="ORF">PMAYCL1PPCAC_00857</name>
</gene>
<protein>
    <submittedName>
        <fullName evidence="1">Uncharacterized protein</fullName>
    </submittedName>
</protein>
<comment type="caution">
    <text evidence="1">The sequence shown here is derived from an EMBL/GenBank/DDBJ whole genome shotgun (WGS) entry which is preliminary data.</text>
</comment>
<evidence type="ECO:0000313" key="1">
    <source>
        <dbReference type="EMBL" id="GMR30662.1"/>
    </source>
</evidence>
<dbReference type="Proteomes" id="UP001328107">
    <property type="component" value="Unassembled WGS sequence"/>
</dbReference>
<evidence type="ECO:0000313" key="2">
    <source>
        <dbReference type="Proteomes" id="UP001328107"/>
    </source>
</evidence>
<dbReference type="AlphaFoldDB" id="A0AAN5C5E2"/>
<accession>A0AAN5C5E2</accession>
<organism evidence="1 2">
    <name type="scientific">Pristionchus mayeri</name>
    <dbReference type="NCBI Taxonomy" id="1317129"/>
    <lineage>
        <taxon>Eukaryota</taxon>
        <taxon>Metazoa</taxon>
        <taxon>Ecdysozoa</taxon>
        <taxon>Nematoda</taxon>
        <taxon>Chromadorea</taxon>
        <taxon>Rhabditida</taxon>
        <taxon>Rhabditina</taxon>
        <taxon>Diplogasteromorpha</taxon>
        <taxon>Diplogasteroidea</taxon>
        <taxon>Neodiplogasteridae</taxon>
        <taxon>Pristionchus</taxon>
    </lineage>
</organism>
<feature type="non-terminal residue" evidence="1">
    <location>
        <position position="1"/>
    </location>
</feature>
<feature type="non-terminal residue" evidence="1">
    <location>
        <position position="170"/>
    </location>
</feature>
<dbReference type="EMBL" id="BTRK01000001">
    <property type="protein sequence ID" value="GMR30662.1"/>
    <property type="molecule type" value="Genomic_DNA"/>
</dbReference>
<keyword evidence="2" id="KW-1185">Reference proteome</keyword>
<sequence>IVTVDFGYSGSHSMEAIQGDGTNPFYKNSLSSAVYMSPGYVGCTSTGGQQYYSNLKGTSDAFTLAANSLDINAVYTSVDKTEPVKLKVNNDILDFYGTSTAWSHEYNSSTFNIQLSWTRKTPASSWAMQMDLGAGTFAPSSSTPRTISTTSSGSALVYFASLIGVVLMAL</sequence>
<reference evidence="2" key="1">
    <citation type="submission" date="2022-10" db="EMBL/GenBank/DDBJ databases">
        <title>Genome assembly of Pristionchus species.</title>
        <authorList>
            <person name="Yoshida K."/>
            <person name="Sommer R.J."/>
        </authorList>
    </citation>
    <scope>NUCLEOTIDE SEQUENCE [LARGE SCALE GENOMIC DNA]</scope>
    <source>
        <strain evidence="2">RS5460</strain>
    </source>
</reference>
<proteinExistence type="predicted"/>